<dbReference type="Proteomes" id="UP000217838">
    <property type="component" value="Unassembled WGS sequence"/>
</dbReference>
<dbReference type="AlphaFoldDB" id="A0A2A4YC55"/>
<accession>A0A2A4YC55</accession>
<evidence type="ECO:0008006" key="3">
    <source>
        <dbReference type="Google" id="ProtNLM"/>
    </source>
</evidence>
<organism evidence="1 2">
    <name type="scientific">Aerophobetes bacterium</name>
    <dbReference type="NCBI Taxonomy" id="2030807"/>
    <lineage>
        <taxon>Bacteria</taxon>
        <taxon>Candidatus Aerophobota</taxon>
    </lineage>
</organism>
<dbReference type="InterPro" id="IPR036397">
    <property type="entry name" value="RNaseH_sf"/>
</dbReference>
<dbReference type="Gene3D" id="3.30.420.10">
    <property type="entry name" value="Ribonuclease H-like superfamily/Ribonuclease H"/>
    <property type="match status" value="1"/>
</dbReference>
<sequence length="106" mass="12461">MDGSPHDWFEGRRDQCCLLGCIDDTTSRIMLLKFVERESTESYFLALEKYLEMHGRPRSFYCDRFSVFRVNREEGNVKTRGLTQFGRALKVLEIDLICETLKQKEG</sequence>
<evidence type="ECO:0000313" key="1">
    <source>
        <dbReference type="EMBL" id="PCI92428.1"/>
    </source>
</evidence>
<protein>
    <recommendedName>
        <fullName evidence="3">Integrase catalytic domain-containing protein</fullName>
    </recommendedName>
</protein>
<dbReference type="SUPFAM" id="SSF53098">
    <property type="entry name" value="Ribonuclease H-like"/>
    <property type="match status" value="1"/>
</dbReference>
<gene>
    <name evidence="1" type="ORF">COB11_07370</name>
</gene>
<dbReference type="GO" id="GO:0003676">
    <property type="term" value="F:nucleic acid binding"/>
    <property type="evidence" value="ECO:0007669"/>
    <property type="project" value="InterPro"/>
</dbReference>
<proteinExistence type="predicted"/>
<evidence type="ECO:0000313" key="2">
    <source>
        <dbReference type="Proteomes" id="UP000217838"/>
    </source>
</evidence>
<reference evidence="2" key="1">
    <citation type="submission" date="2017-08" db="EMBL/GenBank/DDBJ databases">
        <title>A dynamic microbial community with high functional redundancy inhabits the cold, oxic subseafloor aquifer.</title>
        <authorList>
            <person name="Tully B.J."/>
            <person name="Wheat C.G."/>
            <person name="Glazer B.T."/>
            <person name="Huber J.A."/>
        </authorList>
    </citation>
    <scope>NUCLEOTIDE SEQUENCE [LARGE SCALE GENOMIC DNA]</scope>
</reference>
<dbReference type="EMBL" id="NVUU01000104">
    <property type="protein sequence ID" value="PCI92428.1"/>
    <property type="molecule type" value="Genomic_DNA"/>
</dbReference>
<name>A0A2A4YC55_UNCAE</name>
<dbReference type="InterPro" id="IPR012337">
    <property type="entry name" value="RNaseH-like_sf"/>
</dbReference>
<comment type="caution">
    <text evidence="1">The sequence shown here is derived from an EMBL/GenBank/DDBJ whole genome shotgun (WGS) entry which is preliminary data.</text>
</comment>